<name>A0A4Y7I9A6_PAPSO</name>
<dbReference type="EMBL" id="CM010715">
    <property type="protein sequence ID" value="RZC44221.1"/>
    <property type="molecule type" value="Genomic_DNA"/>
</dbReference>
<reference evidence="3 4" key="1">
    <citation type="journal article" date="2018" name="Science">
        <title>The opium poppy genome and morphinan production.</title>
        <authorList>
            <person name="Guo L."/>
            <person name="Winzer T."/>
            <person name="Yang X."/>
            <person name="Li Y."/>
            <person name="Ning Z."/>
            <person name="He Z."/>
            <person name="Teodor R."/>
            <person name="Lu Y."/>
            <person name="Bowser T.A."/>
            <person name="Graham I.A."/>
            <person name="Ye K."/>
        </authorList>
    </citation>
    <scope>NUCLEOTIDE SEQUENCE [LARGE SCALE GENOMIC DNA]</scope>
    <source>
        <strain evidence="4">cv. HN1</strain>
        <tissue evidence="3">Leaves</tissue>
    </source>
</reference>
<gene>
    <name evidence="3" type="ORF">C5167_037173</name>
</gene>
<organism evidence="3 4">
    <name type="scientific">Papaver somniferum</name>
    <name type="common">Opium poppy</name>
    <dbReference type="NCBI Taxonomy" id="3469"/>
    <lineage>
        <taxon>Eukaryota</taxon>
        <taxon>Viridiplantae</taxon>
        <taxon>Streptophyta</taxon>
        <taxon>Embryophyta</taxon>
        <taxon>Tracheophyta</taxon>
        <taxon>Spermatophyta</taxon>
        <taxon>Magnoliopsida</taxon>
        <taxon>Ranunculales</taxon>
        <taxon>Papaveraceae</taxon>
        <taxon>Papaveroideae</taxon>
        <taxon>Papaver</taxon>
    </lineage>
</organism>
<evidence type="ECO:0008006" key="5">
    <source>
        <dbReference type="Google" id="ProtNLM"/>
    </source>
</evidence>
<dbReference type="PANTHER" id="PTHR43539">
    <property type="entry name" value="FLAVIN-BINDING MONOOXYGENASE-LIKE PROTEIN (AFU_ORTHOLOGUE AFUA_4G09220)"/>
    <property type="match status" value="1"/>
</dbReference>
<dbReference type="Gramene" id="RZC44221">
    <property type="protein sequence ID" value="RZC44221"/>
    <property type="gene ID" value="C5167_037173"/>
</dbReference>
<dbReference type="GO" id="GO:0004497">
    <property type="term" value="F:monooxygenase activity"/>
    <property type="evidence" value="ECO:0007669"/>
    <property type="project" value="TreeGrafter"/>
</dbReference>
<evidence type="ECO:0000256" key="1">
    <source>
        <dbReference type="ARBA" id="ARBA00009183"/>
    </source>
</evidence>
<sequence>MVCGCHNSSLARLAYGNLDKYGIHRLTGGPFELKVKLGRSPVIDVGTVGKIKQGKIKIEKDSIQFNNGDTKQFDALVFATGYQSTANNWLHAKIKDSGKVENSYLFGDYWAQIWIHVFSSGPYASLWVPIGIALHSSGGCINKSTIAISFVIKYDAM</sequence>
<keyword evidence="2" id="KW-0560">Oxidoreductase</keyword>
<proteinExistence type="inferred from homology"/>
<accession>A0A4Y7I9A6</accession>
<evidence type="ECO:0000313" key="3">
    <source>
        <dbReference type="EMBL" id="RZC44221.1"/>
    </source>
</evidence>
<dbReference type="GO" id="GO:0050660">
    <property type="term" value="F:flavin adenine dinucleotide binding"/>
    <property type="evidence" value="ECO:0007669"/>
    <property type="project" value="TreeGrafter"/>
</dbReference>
<protein>
    <recommendedName>
        <fullName evidence="5">Flavin-containing monooxygenase</fullName>
    </recommendedName>
</protein>
<evidence type="ECO:0000313" key="4">
    <source>
        <dbReference type="Proteomes" id="UP000316621"/>
    </source>
</evidence>
<keyword evidence="4" id="KW-1185">Reference proteome</keyword>
<dbReference type="AlphaFoldDB" id="A0A4Y7I9A6"/>
<dbReference type="Proteomes" id="UP000316621">
    <property type="component" value="Chromosome 1"/>
</dbReference>
<dbReference type="InterPro" id="IPR050982">
    <property type="entry name" value="Auxin_biosynth/cation_transpt"/>
</dbReference>
<comment type="similarity">
    <text evidence="1">Belongs to the FMO family.</text>
</comment>
<evidence type="ECO:0000256" key="2">
    <source>
        <dbReference type="ARBA" id="ARBA00023002"/>
    </source>
</evidence>
<dbReference type="PANTHER" id="PTHR43539:SF9">
    <property type="entry name" value="INDOLE-3-PYRUVATE MONOOXYGENASE YUCCA11-RELATED"/>
    <property type="match status" value="1"/>
</dbReference>